<sequence length="503" mass="57060">MKSISDTVEKKPWVGWLVFGATVGAVIVAGLLASSIMERRSEAKQIGMVNPIADWEPRNEVWGANFPRQYETYMDTKDTSFRSLNGGGAHRDYLEDYPNLVVLWAGYGFAKDYEQGRGHYYAVEDIRNTYRTNAGMPSTCWSCKSTDVPRVMEEQGVAEFYDGSWFDRGHEIVNTIGCQDCHDPKNMNLRISRPALAEALARRGEDINDATHNEMRSLVCAQCHVEYYFDKSDGKKNYLTFPWDKGFSAESMEEYYDEIEFSDWTHKLSKAPMLKAQHPDYELYMTGIHAERGVSCADCHMPYKSEGAVKFTDHKIQSPLNNVANSCQVCHRQSEQTLLENVYSRQEKVMGLRKIVEQTLATAHIEAKAAWDAGATEEEMKPALTLIRHAQWRWDWVAAANGSGFHAPNTALEVLGTSIQKAEESRRLLAKILWTHGVTDPVPLPDISSKAKAQAYIGLDMAMEEEMKQKAKKEIFPEWDKKAAERQSKMDTPANVDDKKSDY</sequence>
<protein>
    <recommendedName>
        <fullName evidence="3">nitrite reductase (cytochrome; ammonia-forming)</fullName>
        <ecNumber evidence="3">1.7.2.2</ecNumber>
    </recommendedName>
</protein>
<dbReference type="EC" id="1.7.2.2" evidence="3"/>
<keyword evidence="5" id="KW-0479">Metal-binding</keyword>
<dbReference type="GO" id="GO:0042279">
    <property type="term" value="F:nitrite reductase (cytochrome, ammonia-forming) activity"/>
    <property type="evidence" value="ECO:0007669"/>
    <property type="project" value="UniProtKB-EC"/>
</dbReference>
<name>A0A8J7MC01_9BACT</name>
<dbReference type="InterPro" id="IPR003321">
    <property type="entry name" value="Cyt_c552"/>
</dbReference>
<evidence type="ECO:0000256" key="6">
    <source>
        <dbReference type="ARBA" id="ARBA00022729"/>
    </source>
</evidence>
<dbReference type="GO" id="GO:0046872">
    <property type="term" value="F:metal ion binding"/>
    <property type="evidence" value="ECO:0007669"/>
    <property type="project" value="UniProtKB-KW"/>
</dbReference>
<evidence type="ECO:0000256" key="11">
    <source>
        <dbReference type="SAM" id="MobiDB-lite"/>
    </source>
</evidence>
<dbReference type="PIRSF" id="PIRSF000243">
    <property type="entry name" value="Cyt_c552"/>
    <property type="match status" value="1"/>
</dbReference>
<dbReference type="EMBL" id="JAENIM010000031">
    <property type="protein sequence ID" value="MBK1790682.1"/>
    <property type="molecule type" value="Genomic_DNA"/>
</dbReference>
<dbReference type="GO" id="GO:0020037">
    <property type="term" value="F:heme binding"/>
    <property type="evidence" value="ECO:0007669"/>
    <property type="project" value="TreeGrafter"/>
</dbReference>
<evidence type="ECO:0000256" key="7">
    <source>
        <dbReference type="ARBA" id="ARBA00022837"/>
    </source>
</evidence>
<comment type="subcellular location">
    <subcellularLocation>
        <location evidence="1">Cell envelope</location>
    </subcellularLocation>
</comment>
<keyword evidence="12" id="KW-0472">Membrane</keyword>
<evidence type="ECO:0000256" key="12">
    <source>
        <dbReference type="SAM" id="Phobius"/>
    </source>
</evidence>
<keyword evidence="8 13" id="KW-0560">Oxidoreductase</keyword>
<feature type="region of interest" description="Disordered" evidence="11">
    <location>
        <begin position="475"/>
        <end position="503"/>
    </location>
</feature>
<evidence type="ECO:0000256" key="1">
    <source>
        <dbReference type="ARBA" id="ARBA00004196"/>
    </source>
</evidence>
<keyword evidence="7" id="KW-0106">Calcium</keyword>
<dbReference type="PANTHER" id="PTHR30633">
    <property type="entry name" value="CYTOCHROME C-552 RESPIRATORY NITRITE REDUCTASE"/>
    <property type="match status" value="1"/>
</dbReference>
<evidence type="ECO:0000313" key="14">
    <source>
        <dbReference type="Proteomes" id="UP000624703"/>
    </source>
</evidence>
<evidence type="ECO:0000256" key="8">
    <source>
        <dbReference type="ARBA" id="ARBA00023002"/>
    </source>
</evidence>
<keyword evidence="12" id="KW-1133">Transmembrane helix</keyword>
<evidence type="ECO:0000256" key="4">
    <source>
        <dbReference type="ARBA" id="ARBA00022617"/>
    </source>
</evidence>
<keyword evidence="6" id="KW-0732">Signal</keyword>
<keyword evidence="12" id="KW-0812">Transmembrane</keyword>
<dbReference type="Pfam" id="PF02335">
    <property type="entry name" value="Cytochrom_C552"/>
    <property type="match status" value="1"/>
</dbReference>
<dbReference type="Gene3D" id="1.10.1130.10">
    <property type="entry name" value="Flavocytochrome C3, Chain A"/>
    <property type="match status" value="1"/>
</dbReference>
<comment type="similarity">
    <text evidence="2">Belongs to the cytochrome c-552 family.</text>
</comment>
<keyword evidence="14" id="KW-1185">Reference proteome</keyword>
<dbReference type="InterPro" id="IPR036280">
    <property type="entry name" value="Multihaem_cyt_sf"/>
</dbReference>
<dbReference type="GO" id="GO:0030288">
    <property type="term" value="C:outer membrane-bounded periplasmic space"/>
    <property type="evidence" value="ECO:0007669"/>
    <property type="project" value="TreeGrafter"/>
</dbReference>
<proteinExistence type="inferred from homology"/>
<dbReference type="Gene3D" id="1.20.140.10">
    <property type="entry name" value="Butyryl-CoA Dehydrogenase, subunit A, domain 3"/>
    <property type="match status" value="1"/>
</dbReference>
<evidence type="ECO:0000313" key="13">
    <source>
        <dbReference type="EMBL" id="MBK1790682.1"/>
    </source>
</evidence>
<gene>
    <name evidence="13" type="primary">nrfA</name>
    <name evidence="13" type="ORF">JIN82_05880</name>
</gene>
<evidence type="ECO:0000256" key="2">
    <source>
        <dbReference type="ARBA" id="ARBA00009288"/>
    </source>
</evidence>
<feature type="transmembrane region" description="Helical" evidence="12">
    <location>
        <begin position="13"/>
        <end position="34"/>
    </location>
</feature>
<dbReference type="CDD" id="cd00548">
    <property type="entry name" value="NrfA-like"/>
    <property type="match status" value="1"/>
</dbReference>
<reference evidence="13" key="1">
    <citation type="submission" date="2021-01" db="EMBL/GenBank/DDBJ databases">
        <title>Modified the classification status of verrucomicrobia.</title>
        <authorList>
            <person name="Feng X."/>
        </authorList>
    </citation>
    <scope>NUCLEOTIDE SEQUENCE</scope>
    <source>
        <strain evidence="13">_KCTC 22039</strain>
    </source>
</reference>
<evidence type="ECO:0000256" key="9">
    <source>
        <dbReference type="ARBA" id="ARBA00023004"/>
    </source>
</evidence>
<dbReference type="AlphaFoldDB" id="A0A8J7MC01"/>
<dbReference type="PANTHER" id="PTHR30633:SF0">
    <property type="entry name" value="CYTOCHROME C-552"/>
    <property type="match status" value="1"/>
</dbReference>
<comment type="caution">
    <text evidence="13">The sequence shown here is derived from an EMBL/GenBank/DDBJ whole genome shotgun (WGS) entry which is preliminary data.</text>
</comment>
<evidence type="ECO:0000256" key="3">
    <source>
        <dbReference type="ARBA" id="ARBA00011887"/>
    </source>
</evidence>
<keyword evidence="9" id="KW-0408">Iron</keyword>
<dbReference type="NCBIfam" id="NF008339">
    <property type="entry name" value="PRK11125.1"/>
    <property type="match status" value="1"/>
</dbReference>
<dbReference type="Proteomes" id="UP000624703">
    <property type="component" value="Unassembled WGS sequence"/>
</dbReference>
<keyword evidence="4" id="KW-0349">Heme</keyword>
<comment type="catalytic activity">
    <reaction evidence="10">
        <text>6 Fe(III)-[cytochrome c] + NH4(+) + 2 H2O = 6 Fe(II)-[cytochrome c] + nitrite + 8 H(+)</text>
        <dbReference type="Rhea" id="RHEA:13089"/>
        <dbReference type="Rhea" id="RHEA-COMP:10350"/>
        <dbReference type="Rhea" id="RHEA-COMP:14399"/>
        <dbReference type="ChEBI" id="CHEBI:15377"/>
        <dbReference type="ChEBI" id="CHEBI:15378"/>
        <dbReference type="ChEBI" id="CHEBI:16301"/>
        <dbReference type="ChEBI" id="CHEBI:28938"/>
        <dbReference type="ChEBI" id="CHEBI:29033"/>
        <dbReference type="ChEBI" id="CHEBI:29034"/>
        <dbReference type="EC" id="1.7.2.2"/>
    </reaction>
</comment>
<evidence type="ECO:0000256" key="5">
    <source>
        <dbReference type="ARBA" id="ARBA00022723"/>
    </source>
</evidence>
<accession>A0A8J7MC01</accession>
<evidence type="ECO:0000256" key="10">
    <source>
        <dbReference type="ARBA" id="ARBA00049131"/>
    </source>
</evidence>
<dbReference type="RefSeq" id="WP_200310708.1">
    <property type="nucleotide sequence ID" value="NZ_JAENIM010000031.1"/>
</dbReference>
<dbReference type="GO" id="GO:0019645">
    <property type="term" value="P:anaerobic electron transport chain"/>
    <property type="evidence" value="ECO:0007669"/>
    <property type="project" value="TreeGrafter"/>
</dbReference>
<organism evidence="13 14">
    <name type="scientific">Persicirhabdus sediminis</name>
    <dbReference type="NCBI Taxonomy" id="454144"/>
    <lineage>
        <taxon>Bacteria</taxon>
        <taxon>Pseudomonadati</taxon>
        <taxon>Verrucomicrobiota</taxon>
        <taxon>Verrucomicrobiia</taxon>
        <taxon>Verrucomicrobiales</taxon>
        <taxon>Verrucomicrobiaceae</taxon>
        <taxon>Persicirhabdus</taxon>
    </lineage>
</organism>
<dbReference type="SUPFAM" id="SSF48695">
    <property type="entry name" value="Multiheme cytochromes"/>
    <property type="match status" value="1"/>
</dbReference>
<feature type="compositionally biased region" description="Basic and acidic residues" evidence="11">
    <location>
        <begin position="475"/>
        <end position="489"/>
    </location>
</feature>